<dbReference type="OrthoDB" id="6174659at2"/>
<dbReference type="GO" id="GO:0016788">
    <property type="term" value="F:hydrolase activity, acting on ester bonds"/>
    <property type="evidence" value="ECO:0007669"/>
    <property type="project" value="UniProtKB-ARBA"/>
</dbReference>
<organism evidence="1 2">
    <name type="scientific">Halomonas caseinilytica</name>
    <dbReference type="NCBI Taxonomy" id="438744"/>
    <lineage>
        <taxon>Bacteria</taxon>
        <taxon>Pseudomonadati</taxon>
        <taxon>Pseudomonadota</taxon>
        <taxon>Gammaproteobacteria</taxon>
        <taxon>Oceanospirillales</taxon>
        <taxon>Halomonadaceae</taxon>
        <taxon>Halomonas</taxon>
    </lineage>
</organism>
<keyword evidence="2" id="KW-1185">Reference proteome</keyword>
<accession>A0A1M7B3G0</accession>
<dbReference type="AlphaFoldDB" id="A0A1M7B3G0"/>
<dbReference type="Gene3D" id="3.40.50.1110">
    <property type="entry name" value="SGNH hydrolase"/>
    <property type="match status" value="1"/>
</dbReference>
<evidence type="ECO:0008006" key="3">
    <source>
        <dbReference type="Google" id="ProtNLM"/>
    </source>
</evidence>
<gene>
    <name evidence="1" type="ORF">SAMN05192556_1185</name>
</gene>
<dbReference type="SUPFAM" id="SSF52266">
    <property type="entry name" value="SGNH hydrolase"/>
    <property type="match status" value="1"/>
</dbReference>
<dbReference type="Proteomes" id="UP000184248">
    <property type="component" value="Unassembled WGS sequence"/>
</dbReference>
<name>A0A1M7B3G0_9GAMM</name>
<sequence>MANNTGNPLNSVDPRDLQDNAQNFDKAVNDLEGDTWTDRFGRPRKTYSAVEKEVEGLLVAGGTIFPDEPTGRAAVEDGQYFFAESVDPDISRVLWQRIDANSSRRVAEDPDVEMVRAIAESFDVGDSPEAHTYFTDLVGQIVATLFADGKLTSHGYELGTALVEGLRLFDTNGFFPVDIGLSGASLYGVDIEATPNDDTALVDKYGFLISGVYGGEAVQAFAPGHGVARKKTPALEAAIRTAIQHIILYGQSLSIGSNGEPPISTSQPYQNVMLSSGVRIGQHGNGYNASSFAPLIEQLNDTRFGETPASGAANGITRRALENGGLEEQYKFLVTSSGRGGRRVDELVPGQPNGDWELTVRAIQDAKALCDAQGISYSVPCMLWLQGNANVWHQAEDSLPEDYIERWLGQMWTPMKEEIYRITGQASIPYMFTYQAALNPENTDVPYIGPQTAQWRASMTYDDVVMFAPSYFFPRNPDDVHASNEGYWLIGEYAARAMYQTLYQRKKFRPLEPVSVVWGASSIVLKFHVPMGSVVIDDALFPTLPNAGFEIRESYRSTNLVTGAITGAAVTGDDEVTLTLDTNVTIPDTAVLQYPQGNVRDTAGLWDKATSPLGNEFALHNALVTFHYSRKFGF</sequence>
<proteinExistence type="predicted"/>
<protein>
    <recommendedName>
        <fullName evidence="3">Sialate O-acetylesterase domain-containing protein</fullName>
    </recommendedName>
</protein>
<dbReference type="RefSeq" id="WP_073292270.1">
    <property type="nucleotide sequence ID" value="NZ_FRAL01000018.1"/>
</dbReference>
<dbReference type="InterPro" id="IPR036514">
    <property type="entry name" value="SGNH_hydro_sf"/>
</dbReference>
<reference evidence="2" key="1">
    <citation type="submission" date="2016-11" db="EMBL/GenBank/DDBJ databases">
        <authorList>
            <person name="Varghese N."/>
            <person name="Submissions S."/>
        </authorList>
    </citation>
    <scope>NUCLEOTIDE SEQUENCE [LARGE SCALE GENOMIC DNA]</scope>
    <source>
        <strain evidence="2">ALO Sharm</strain>
    </source>
</reference>
<evidence type="ECO:0000313" key="2">
    <source>
        <dbReference type="Proteomes" id="UP000184248"/>
    </source>
</evidence>
<evidence type="ECO:0000313" key="1">
    <source>
        <dbReference type="EMBL" id="SHL49510.1"/>
    </source>
</evidence>
<dbReference type="EMBL" id="FRAL01000018">
    <property type="protein sequence ID" value="SHL49510.1"/>
    <property type="molecule type" value="Genomic_DNA"/>
</dbReference>